<reference evidence="2" key="1">
    <citation type="journal article" date="2021" name="Proc. Natl. Acad. Sci. U.S.A.">
        <title>A Catalog of Tens of Thousands of Viruses from Human Metagenomes Reveals Hidden Associations with Chronic Diseases.</title>
        <authorList>
            <person name="Tisza M.J."/>
            <person name="Buck C.B."/>
        </authorList>
    </citation>
    <scope>NUCLEOTIDE SEQUENCE</scope>
    <source>
        <strain evidence="2">CtPkm1</strain>
    </source>
</reference>
<dbReference type="EMBL" id="BK015960">
    <property type="protein sequence ID" value="DAF87211.1"/>
    <property type="molecule type" value="Genomic_DNA"/>
</dbReference>
<organism evidence="2">
    <name type="scientific">Myoviridae sp. ctPkm1</name>
    <dbReference type="NCBI Taxonomy" id="2825099"/>
    <lineage>
        <taxon>Viruses</taxon>
        <taxon>Duplodnaviria</taxon>
        <taxon>Heunggongvirae</taxon>
        <taxon>Uroviricota</taxon>
        <taxon>Caudoviricetes</taxon>
    </lineage>
</organism>
<feature type="region of interest" description="Disordered" evidence="1">
    <location>
        <begin position="1"/>
        <end position="35"/>
    </location>
</feature>
<accession>A0A8S5TYE3</accession>
<name>A0A8S5TYE3_9CAUD</name>
<proteinExistence type="predicted"/>
<feature type="compositionally biased region" description="Basic and acidic residues" evidence="1">
    <location>
        <begin position="23"/>
        <end position="35"/>
    </location>
</feature>
<evidence type="ECO:0000313" key="2">
    <source>
        <dbReference type="EMBL" id="DAF87211.1"/>
    </source>
</evidence>
<evidence type="ECO:0000256" key="1">
    <source>
        <dbReference type="SAM" id="MobiDB-lite"/>
    </source>
</evidence>
<sequence>MGNLTASRPAIGRIEVSEGDGAPDARRGGPVEQVFRENAELRREVRRLQAENQMLRDRAGGAA</sequence>
<protein>
    <submittedName>
        <fullName evidence="2">B-ZIP transcription factor</fullName>
    </submittedName>
</protein>